<feature type="transmembrane region" description="Helical" evidence="1">
    <location>
        <begin position="520"/>
        <end position="541"/>
    </location>
</feature>
<dbReference type="AlphaFoldDB" id="A0A5C1AB99"/>
<keyword evidence="3" id="KW-1185">Reference proteome</keyword>
<protein>
    <submittedName>
        <fullName evidence="2">AcrB/AcrD/AcrF family protein</fullName>
    </submittedName>
</protein>
<feature type="transmembrane region" description="Helical" evidence="1">
    <location>
        <begin position="473"/>
        <end position="499"/>
    </location>
</feature>
<dbReference type="PANTHER" id="PTHR32063:SF0">
    <property type="entry name" value="SWARMING MOTILITY PROTEIN SWRC"/>
    <property type="match status" value="1"/>
</dbReference>
<dbReference type="RefSeq" id="WP_149110630.1">
    <property type="nucleotide sequence ID" value="NZ_CP042425.1"/>
</dbReference>
<organism evidence="2 3">
    <name type="scientific">Limnoglobus roseus</name>
    <dbReference type="NCBI Taxonomy" id="2598579"/>
    <lineage>
        <taxon>Bacteria</taxon>
        <taxon>Pseudomonadati</taxon>
        <taxon>Planctomycetota</taxon>
        <taxon>Planctomycetia</taxon>
        <taxon>Gemmatales</taxon>
        <taxon>Gemmataceae</taxon>
        <taxon>Limnoglobus</taxon>
    </lineage>
</organism>
<feature type="transmembrane region" description="Helical" evidence="1">
    <location>
        <begin position="400"/>
        <end position="424"/>
    </location>
</feature>
<dbReference type="Gene3D" id="3.30.2090.10">
    <property type="entry name" value="Multidrug efflux transporter AcrB TolC docking domain, DN and DC subdomains"/>
    <property type="match status" value="2"/>
</dbReference>
<evidence type="ECO:0000313" key="3">
    <source>
        <dbReference type="Proteomes" id="UP000324974"/>
    </source>
</evidence>
<keyword evidence="1" id="KW-0472">Membrane</keyword>
<keyword evidence="1" id="KW-0812">Transmembrane</keyword>
<dbReference type="KEGG" id="lrs:PX52LOC_02791"/>
<feature type="transmembrane region" description="Helical" evidence="1">
    <location>
        <begin position="1053"/>
        <end position="1072"/>
    </location>
</feature>
<feature type="transmembrane region" description="Helical" evidence="1">
    <location>
        <begin position="978"/>
        <end position="997"/>
    </location>
</feature>
<dbReference type="SUPFAM" id="SSF82693">
    <property type="entry name" value="Multidrug efflux transporter AcrB pore domain, PN1, PN2, PC1 and PC2 subdomains"/>
    <property type="match status" value="3"/>
</dbReference>
<dbReference type="Pfam" id="PF00873">
    <property type="entry name" value="ACR_tran"/>
    <property type="match status" value="2"/>
</dbReference>
<keyword evidence="1" id="KW-1133">Transmembrane helix</keyword>
<feature type="transmembrane region" description="Helical" evidence="1">
    <location>
        <begin position="1084"/>
        <end position="1107"/>
    </location>
</feature>
<feature type="transmembrane region" description="Helical" evidence="1">
    <location>
        <begin position="553"/>
        <end position="577"/>
    </location>
</feature>
<dbReference type="SUPFAM" id="SSF82714">
    <property type="entry name" value="Multidrug efflux transporter AcrB TolC docking domain, DN and DC subdomains"/>
    <property type="match status" value="2"/>
</dbReference>
<dbReference type="PANTHER" id="PTHR32063">
    <property type="match status" value="1"/>
</dbReference>
<gene>
    <name evidence="2" type="ORF">PX52LOC_02791</name>
</gene>
<feature type="transmembrane region" description="Helical" evidence="1">
    <location>
        <begin position="343"/>
        <end position="360"/>
    </location>
</feature>
<dbReference type="PRINTS" id="PR00702">
    <property type="entry name" value="ACRIFLAVINRP"/>
</dbReference>
<evidence type="ECO:0000313" key="2">
    <source>
        <dbReference type="EMBL" id="QEL15855.1"/>
    </source>
</evidence>
<dbReference type="GO" id="GO:0042910">
    <property type="term" value="F:xenobiotic transmembrane transporter activity"/>
    <property type="evidence" value="ECO:0007669"/>
    <property type="project" value="TreeGrafter"/>
</dbReference>
<dbReference type="InterPro" id="IPR027463">
    <property type="entry name" value="AcrB_DN_DC_subdom"/>
</dbReference>
<reference evidence="3" key="1">
    <citation type="submission" date="2019-08" db="EMBL/GenBank/DDBJ databases">
        <title>Limnoglobus roseus gen. nov., sp. nov., a novel freshwater planctomycete with a giant genome from the family Gemmataceae.</title>
        <authorList>
            <person name="Kulichevskaya I.S."/>
            <person name="Naumoff D.G."/>
            <person name="Miroshnikov K."/>
            <person name="Ivanova A."/>
            <person name="Philippov D.A."/>
            <person name="Hakobyan A."/>
            <person name="Rijpstra I.C."/>
            <person name="Sinninghe Damste J.S."/>
            <person name="Liesack W."/>
            <person name="Dedysh S.N."/>
        </authorList>
    </citation>
    <scope>NUCLEOTIDE SEQUENCE [LARGE SCALE GENOMIC DNA]</scope>
    <source>
        <strain evidence="3">PX52</strain>
    </source>
</reference>
<sequence length="1146" mass="124348">MRESRPGRGLADLSIRNPVFAVMLAAAMLVFGYLGYRDMGVSQFPEVDFPVVSVIIALEGASPDVMDGDVTDVVEDAVAGVEGVDYVASQSYQGVSQVNVFFRLDRDIDVAMQDVQNVVSAARRKLPREIEQPVILKLNPNNLPVLWITLSSSSVPHGKICDFAEKEFKQAIAAIQDVGGVQFSGLRARNVRIWLDTRKMWSYNLTAAEIRTAIQQQHQELPAGTITSRMIEANVRAMGEAYSIDEFKRILIARRNDQAIYLGDLVASIEDGTEDERSVARYNGRPAVAVGVRKAIGGNLVAVCENVKAEMPKLKRMLPAGVEMHVPIDYSVFVRENVEEMKLTLILGVLLTALVCFLFLGSLGTTVNVCLSIPTSLVGTFFIVNFGMKLFGRPPFTINLMTLLALSLSVGVVVDDAILVLENIYRRREQGLSRLRAALLGAREISFAAVAATLSIVAIFLPVAFLSGTVGRFFFQFGVTVGVAVLLSLVSALTLTPMLCSLFLDVKHGFCVSIPRRRKWTLGLVGGLFLIAVAFAAKLVLEQLPQLRKDYSPLASAFSVLGSEYALPAAFVIGFLLTTRGHQVYAILDKFFLTPVLVYPVDRFMRLVTAAYLRVLRFSLRVPALVLLVGAAIGGVAVWMLAAGVLGKELIPSEDQSRFVVHVVCPVDSNIEQVKGLLRECEETLLVRDDVAGVLTAAGSESGTLIFEADIFVNLVPKDQREQSQQEIMSEIRSQLQGLGDVRVVMRDLSQEGFTAQRGDPIDFALKGDWKELPHLANTMMEEMRASGLVADVDCNYRPGKTEQRVIPNRVKLGRLNAPVGRVAESLSLMVGGQKIAKYTDNGRRYDVRIKLAAGQRDVPADLDSVPVRVGVDRLVPLRDVVDLQPQATLPVLNRFKHQRSIEITATPAAGVSQGEAVAGCQEIAKRVLPNEDYEAVELGNASAMKETISGLVFALALGILVVYGILAVQFASFVHPFTVLLALPFAATGALVTLYLTGDTLNMMSLIGMILLMGLVKKNSIILVDAANRQRATGLAPIDAVIHAGRERLRPILMTSLACVAGAIPAAIGLGPGAETRAPMARGIIGGIVLSTLVTLVMVPVFYVLVERFRGLFTVKEDEPHEKPPAHVPSLNGTTPQVEKPVIVG</sequence>
<name>A0A5C1AB99_9BACT</name>
<feature type="transmembrane region" description="Helical" evidence="1">
    <location>
        <begin position="621"/>
        <end position="646"/>
    </location>
</feature>
<dbReference type="InterPro" id="IPR001036">
    <property type="entry name" value="Acrflvin-R"/>
</dbReference>
<dbReference type="Gene3D" id="3.30.70.1430">
    <property type="entry name" value="Multidrug efflux transporter AcrB pore domain"/>
    <property type="match status" value="2"/>
</dbReference>
<feature type="transmembrane region" description="Helical" evidence="1">
    <location>
        <begin position="445"/>
        <end position="467"/>
    </location>
</feature>
<evidence type="ECO:0000256" key="1">
    <source>
        <dbReference type="SAM" id="Phobius"/>
    </source>
</evidence>
<dbReference type="Proteomes" id="UP000324974">
    <property type="component" value="Chromosome"/>
</dbReference>
<dbReference type="OrthoDB" id="220575at2"/>
<dbReference type="EMBL" id="CP042425">
    <property type="protein sequence ID" value="QEL15855.1"/>
    <property type="molecule type" value="Genomic_DNA"/>
</dbReference>
<feature type="transmembrane region" description="Helical" evidence="1">
    <location>
        <begin position="20"/>
        <end position="36"/>
    </location>
</feature>
<dbReference type="Gene3D" id="3.30.70.1440">
    <property type="entry name" value="Multidrug efflux transporter AcrB pore domain"/>
    <property type="match status" value="1"/>
</dbReference>
<dbReference type="Gene3D" id="1.20.1640.10">
    <property type="entry name" value="Multidrug efflux transporter AcrB transmembrane domain"/>
    <property type="match status" value="2"/>
</dbReference>
<dbReference type="SUPFAM" id="SSF82866">
    <property type="entry name" value="Multidrug efflux transporter AcrB transmembrane domain"/>
    <property type="match status" value="2"/>
</dbReference>
<accession>A0A5C1AB99</accession>
<dbReference type="Gene3D" id="3.30.70.1320">
    <property type="entry name" value="Multidrug efflux transporter AcrB pore domain like"/>
    <property type="match status" value="1"/>
</dbReference>
<feature type="transmembrane region" description="Helical" evidence="1">
    <location>
        <begin position="367"/>
        <end position="388"/>
    </location>
</feature>
<dbReference type="GO" id="GO:0005886">
    <property type="term" value="C:plasma membrane"/>
    <property type="evidence" value="ECO:0007669"/>
    <property type="project" value="TreeGrafter"/>
</dbReference>
<feature type="transmembrane region" description="Helical" evidence="1">
    <location>
        <begin position="952"/>
        <end position="972"/>
    </location>
</feature>
<proteinExistence type="predicted"/>